<dbReference type="NCBIfam" id="TIGR00229">
    <property type="entry name" value="sensory_box"/>
    <property type="match status" value="1"/>
</dbReference>
<comment type="subcellular location">
    <subcellularLocation>
        <location evidence="2">Membrane</location>
        <topology evidence="2">Multi-pass membrane protein</topology>
    </subcellularLocation>
</comment>
<dbReference type="KEGG" id="mend:L6E24_14365"/>
<keyword evidence="4" id="KW-0808">Transferase</keyword>
<keyword evidence="17" id="KW-1185">Reference proteome</keyword>
<evidence type="ECO:0000256" key="6">
    <source>
        <dbReference type="ARBA" id="ARBA00022741"/>
    </source>
</evidence>
<evidence type="ECO:0000256" key="4">
    <source>
        <dbReference type="ARBA" id="ARBA00022679"/>
    </source>
</evidence>
<feature type="domain" description="Histidine kinase" evidence="13">
    <location>
        <begin position="455"/>
        <end position="571"/>
    </location>
</feature>
<dbReference type="SMART" id="SM00387">
    <property type="entry name" value="HATPase_c"/>
    <property type="match status" value="1"/>
</dbReference>
<feature type="transmembrane region" description="Helical" evidence="12">
    <location>
        <begin position="154"/>
        <end position="179"/>
    </location>
</feature>
<reference evidence="16" key="1">
    <citation type="submission" date="2022-04" db="EMBL/GenBank/DDBJ databases">
        <title>Complete genome of Methanoplanus endosymbiosus DSM 3599.</title>
        <authorList>
            <person name="Chen S.-C."/>
            <person name="You Y.-T."/>
            <person name="Zhou Y.-Z."/>
            <person name="Lai M.-C."/>
        </authorList>
    </citation>
    <scope>NUCLEOTIDE SEQUENCE</scope>
    <source>
        <strain evidence="16">DSM 3599</strain>
    </source>
</reference>
<dbReference type="Pfam" id="PF02518">
    <property type="entry name" value="HATPase_c"/>
    <property type="match status" value="1"/>
</dbReference>
<dbReference type="InterPro" id="IPR036890">
    <property type="entry name" value="HATPase_C_sf"/>
</dbReference>
<evidence type="ECO:0000256" key="10">
    <source>
        <dbReference type="ARBA" id="ARBA00023012"/>
    </source>
</evidence>
<dbReference type="InterPro" id="IPR035965">
    <property type="entry name" value="PAS-like_dom_sf"/>
</dbReference>
<dbReference type="AlphaFoldDB" id="A0A9E7PLQ5"/>
<keyword evidence="6" id="KW-0547">Nucleotide-binding</keyword>
<keyword evidence="9 12" id="KW-1133">Transmembrane helix</keyword>
<dbReference type="Proteomes" id="UP001060368">
    <property type="component" value="Chromosome"/>
</dbReference>
<evidence type="ECO:0000256" key="3">
    <source>
        <dbReference type="ARBA" id="ARBA00012438"/>
    </source>
</evidence>
<dbReference type="InterPro" id="IPR000700">
    <property type="entry name" value="PAS-assoc_C"/>
</dbReference>
<dbReference type="EC" id="2.7.13.3" evidence="3"/>
<dbReference type="GeneID" id="74308912"/>
<dbReference type="SUPFAM" id="SSF55785">
    <property type="entry name" value="PYP-like sensor domain (PAS domain)"/>
    <property type="match status" value="1"/>
</dbReference>
<keyword evidence="11 12" id="KW-0472">Membrane</keyword>
<keyword evidence="10" id="KW-0902">Two-component regulatory system</keyword>
<name>A0A9E7PLQ5_9EURY</name>
<gene>
    <name evidence="16" type="ORF">L6E24_14365</name>
</gene>
<evidence type="ECO:0000256" key="12">
    <source>
        <dbReference type="SAM" id="Phobius"/>
    </source>
</evidence>
<accession>A0A9E7PLQ5</accession>
<feature type="transmembrane region" description="Helical" evidence="12">
    <location>
        <begin position="123"/>
        <end position="142"/>
    </location>
</feature>
<feature type="transmembrane region" description="Helical" evidence="12">
    <location>
        <begin position="191"/>
        <end position="211"/>
    </location>
</feature>
<proteinExistence type="predicted"/>
<evidence type="ECO:0000313" key="16">
    <source>
        <dbReference type="EMBL" id="UUX92495.1"/>
    </source>
</evidence>
<dbReference type="PANTHER" id="PTHR42878:SF7">
    <property type="entry name" value="SENSOR HISTIDINE KINASE GLRK"/>
    <property type="match status" value="1"/>
</dbReference>
<feature type="domain" description="PAS" evidence="14">
    <location>
        <begin position="222"/>
        <end position="291"/>
    </location>
</feature>
<dbReference type="SMART" id="SM00091">
    <property type="entry name" value="PAS"/>
    <property type="match status" value="1"/>
</dbReference>
<dbReference type="CDD" id="cd00130">
    <property type="entry name" value="PAS"/>
    <property type="match status" value="1"/>
</dbReference>
<feature type="transmembrane region" description="Helical" evidence="12">
    <location>
        <begin position="36"/>
        <end position="55"/>
    </location>
</feature>
<dbReference type="Pfam" id="PF13426">
    <property type="entry name" value="PAS_9"/>
    <property type="match status" value="1"/>
</dbReference>
<dbReference type="RefSeq" id="WP_257742643.1">
    <property type="nucleotide sequence ID" value="NZ_CP096115.1"/>
</dbReference>
<evidence type="ECO:0000256" key="9">
    <source>
        <dbReference type="ARBA" id="ARBA00022989"/>
    </source>
</evidence>
<dbReference type="SUPFAM" id="SSF55874">
    <property type="entry name" value="ATPase domain of HSP90 chaperone/DNA topoisomerase II/histidine kinase"/>
    <property type="match status" value="1"/>
</dbReference>
<evidence type="ECO:0000256" key="2">
    <source>
        <dbReference type="ARBA" id="ARBA00004141"/>
    </source>
</evidence>
<evidence type="ECO:0000256" key="11">
    <source>
        <dbReference type="ARBA" id="ARBA00023136"/>
    </source>
</evidence>
<dbReference type="InterPro" id="IPR005467">
    <property type="entry name" value="His_kinase_dom"/>
</dbReference>
<dbReference type="GO" id="GO:0005524">
    <property type="term" value="F:ATP binding"/>
    <property type="evidence" value="ECO:0007669"/>
    <property type="project" value="UniProtKB-KW"/>
</dbReference>
<dbReference type="CDD" id="cd00075">
    <property type="entry name" value="HATPase"/>
    <property type="match status" value="1"/>
</dbReference>
<dbReference type="PRINTS" id="PR00344">
    <property type="entry name" value="BCTRLSENSOR"/>
</dbReference>
<sequence>MDIDLRTLSLVVVVAYIFEAFAIAYLYRSNKNYPGVGWWVLGTTLSAAGIAFLLLRDIIPFIFITVILSNAFIILGSVFFYTGFMRFLGKREDLRLVIPPYLIFTALYCYFTCISDDITVRTAVMSVFLAYFLFLEAFALLGTKPRGIAGSARFIVAAESFIAFFLLFRAGYVLTAMSVESLFTSTAVQNVTFMLFFVKGFLLTLGLIIMVNQRLNADVTEAKEHFELFFNTSPDGVMISQMDNGVIIDANEGFLHLTGFLREEAVGHSSPDLNFWKNPDDRKAVFDEINKGGICENFETLFRRKDGSEITVIISARIISVQDIPCIISVTRNISERKLVEDALKQANRKLNLLSGITRHDILNATMVLGGYIELALDEPAGPKIKGYLQHMDVSAKNIEHQIEFTREYQEIGVNAATWQNVGDIVKMTGPAFRTEGVTVNVECRNVEIFADPLLRKVFYNLFDNAFRYAPPFKTISVSCTEIKEGEDGEDAQVPSGGKAGQAGLSVVFADDGAGIAEEDKKLLFERGFGKHTGLGLFLSREILAITGITITENGEEGKGARFEMTVPKGAYRFTGDGE</sequence>
<feature type="domain" description="PAC" evidence="15">
    <location>
        <begin position="296"/>
        <end position="346"/>
    </location>
</feature>
<dbReference type="InterPro" id="IPR050351">
    <property type="entry name" value="BphY/WalK/GraS-like"/>
</dbReference>
<keyword evidence="7 16" id="KW-0418">Kinase</keyword>
<dbReference type="InterPro" id="IPR003594">
    <property type="entry name" value="HATPase_dom"/>
</dbReference>
<evidence type="ECO:0000256" key="7">
    <source>
        <dbReference type="ARBA" id="ARBA00022777"/>
    </source>
</evidence>
<dbReference type="GO" id="GO:0004673">
    <property type="term" value="F:protein histidine kinase activity"/>
    <property type="evidence" value="ECO:0007669"/>
    <property type="project" value="UniProtKB-EC"/>
</dbReference>
<evidence type="ECO:0000256" key="1">
    <source>
        <dbReference type="ARBA" id="ARBA00000085"/>
    </source>
</evidence>
<evidence type="ECO:0000256" key="8">
    <source>
        <dbReference type="ARBA" id="ARBA00022840"/>
    </source>
</evidence>
<evidence type="ECO:0000259" key="13">
    <source>
        <dbReference type="PROSITE" id="PS50109"/>
    </source>
</evidence>
<dbReference type="GO" id="GO:0000156">
    <property type="term" value="F:phosphorelay response regulator activity"/>
    <property type="evidence" value="ECO:0007669"/>
    <property type="project" value="TreeGrafter"/>
</dbReference>
<evidence type="ECO:0000313" key="17">
    <source>
        <dbReference type="Proteomes" id="UP001060368"/>
    </source>
</evidence>
<organism evidence="16 17">
    <name type="scientific">Methanoplanus endosymbiosus</name>
    <dbReference type="NCBI Taxonomy" id="33865"/>
    <lineage>
        <taxon>Archaea</taxon>
        <taxon>Methanobacteriati</taxon>
        <taxon>Methanobacteriota</taxon>
        <taxon>Stenosarchaea group</taxon>
        <taxon>Methanomicrobia</taxon>
        <taxon>Methanomicrobiales</taxon>
        <taxon>Methanomicrobiaceae</taxon>
        <taxon>Methanoplanus</taxon>
    </lineage>
</organism>
<dbReference type="GO" id="GO:0016020">
    <property type="term" value="C:membrane"/>
    <property type="evidence" value="ECO:0007669"/>
    <property type="project" value="UniProtKB-SubCell"/>
</dbReference>
<dbReference type="InterPro" id="IPR000014">
    <property type="entry name" value="PAS"/>
</dbReference>
<feature type="transmembrane region" description="Helical" evidence="12">
    <location>
        <begin position="61"/>
        <end position="82"/>
    </location>
</feature>
<dbReference type="PROSITE" id="PS50112">
    <property type="entry name" value="PAS"/>
    <property type="match status" value="1"/>
</dbReference>
<dbReference type="PROSITE" id="PS50113">
    <property type="entry name" value="PAC"/>
    <property type="match status" value="1"/>
</dbReference>
<dbReference type="PROSITE" id="PS50109">
    <property type="entry name" value="HIS_KIN"/>
    <property type="match status" value="1"/>
</dbReference>
<dbReference type="GO" id="GO:0007234">
    <property type="term" value="P:osmosensory signaling via phosphorelay pathway"/>
    <property type="evidence" value="ECO:0007669"/>
    <property type="project" value="TreeGrafter"/>
</dbReference>
<dbReference type="PANTHER" id="PTHR42878">
    <property type="entry name" value="TWO-COMPONENT HISTIDINE KINASE"/>
    <property type="match status" value="1"/>
</dbReference>
<evidence type="ECO:0000259" key="14">
    <source>
        <dbReference type="PROSITE" id="PS50112"/>
    </source>
</evidence>
<feature type="transmembrane region" description="Helical" evidence="12">
    <location>
        <begin position="94"/>
        <end position="111"/>
    </location>
</feature>
<evidence type="ECO:0000256" key="5">
    <source>
        <dbReference type="ARBA" id="ARBA00022692"/>
    </source>
</evidence>
<protein>
    <recommendedName>
        <fullName evidence="3">histidine kinase</fullName>
        <ecNumber evidence="3">2.7.13.3</ecNumber>
    </recommendedName>
</protein>
<evidence type="ECO:0000259" key="15">
    <source>
        <dbReference type="PROSITE" id="PS50113"/>
    </source>
</evidence>
<dbReference type="EMBL" id="CP096115">
    <property type="protein sequence ID" value="UUX92495.1"/>
    <property type="molecule type" value="Genomic_DNA"/>
</dbReference>
<comment type="catalytic activity">
    <reaction evidence="1">
        <text>ATP + protein L-histidine = ADP + protein N-phospho-L-histidine.</text>
        <dbReference type="EC" id="2.7.13.3"/>
    </reaction>
</comment>
<dbReference type="Gene3D" id="3.30.450.20">
    <property type="entry name" value="PAS domain"/>
    <property type="match status" value="1"/>
</dbReference>
<feature type="transmembrane region" description="Helical" evidence="12">
    <location>
        <begin position="6"/>
        <end position="27"/>
    </location>
</feature>
<keyword evidence="5 12" id="KW-0812">Transmembrane</keyword>
<dbReference type="Gene3D" id="3.30.565.10">
    <property type="entry name" value="Histidine kinase-like ATPase, C-terminal domain"/>
    <property type="match status" value="1"/>
</dbReference>
<keyword evidence="8" id="KW-0067">ATP-binding</keyword>
<dbReference type="GO" id="GO:0030295">
    <property type="term" value="F:protein kinase activator activity"/>
    <property type="evidence" value="ECO:0007669"/>
    <property type="project" value="TreeGrafter"/>
</dbReference>
<dbReference type="InterPro" id="IPR004358">
    <property type="entry name" value="Sig_transdc_His_kin-like_C"/>
</dbReference>